<feature type="repeat" description="WD" evidence="3">
    <location>
        <begin position="108"/>
        <end position="141"/>
    </location>
</feature>
<dbReference type="PROSITE" id="PS00678">
    <property type="entry name" value="WD_REPEATS_1"/>
    <property type="match status" value="6"/>
</dbReference>
<dbReference type="CDD" id="cd17039">
    <property type="entry name" value="Ubl_ubiquitin_like"/>
    <property type="match status" value="1"/>
</dbReference>
<dbReference type="PROSITE" id="PS50294">
    <property type="entry name" value="WD_REPEATS_REGION"/>
    <property type="match status" value="6"/>
</dbReference>
<protein>
    <recommendedName>
        <fullName evidence="6">Guanine nucleotide-binding protein subunit beta-like protein</fullName>
    </recommendedName>
</protein>
<dbReference type="Gene3D" id="2.130.10.10">
    <property type="entry name" value="YVTN repeat-like/Quinoprotein amine dehydrogenase"/>
    <property type="match status" value="4"/>
</dbReference>
<feature type="repeat" description="WD" evidence="3">
    <location>
        <begin position="439"/>
        <end position="480"/>
    </location>
</feature>
<feature type="repeat" description="WD" evidence="3">
    <location>
        <begin position="481"/>
        <end position="522"/>
    </location>
</feature>
<dbReference type="Proteomes" id="UP001642484">
    <property type="component" value="Unassembled WGS sequence"/>
</dbReference>
<evidence type="ECO:0000313" key="4">
    <source>
        <dbReference type="EMBL" id="CAK9070239.1"/>
    </source>
</evidence>
<dbReference type="InterPro" id="IPR036322">
    <property type="entry name" value="WD40_repeat_dom_sf"/>
</dbReference>
<dbReference type="CDD" id="cd00200">
    <property type="entry name" value="WD40"/>
    <property type="match status" value="1"/>
</dbReference>
<evidence type="ECO:0000256" key="1">
    <source>
        <dbReference type="ARBA" id="ARBA00022574"/>
    </source>
</evidence>
<accession>A0ABP0P5T3</accession>
<evidence type="ECO:0000313" key="5">
    <source>
        <dbReference type="Proteomes" id="UP001642484"/>
    </source>
</evidence>
<feature type="repeat" description="WD" evidence="3">
    <location>
        <begin position="150"/>
        <end position="191"/>
    </location>
</feature>
<reference evidence="4 5" key="1">
    <citation type="submission" date="2024-02" db="EMBL/GenBank/DDBJ databases">
        <authorList>
            <person name="Chen Y."/>
            <person name="Shah S."/>
            <person name="Dougan E. K."/>
            <person name="Thang M."/>
            <person name="Chan C."/>
        </authorList>
    </citation>
    <scope>NUCLEOTIDE SEQUENCE [LARGE SCALE GENOMIC DNA]</scope>
</reference>
<keyword evidence="5" id="KW-1185">Reference proteome</keyword>
<dbReference type="InterPro" id="IPR020472">
    <property type="entry name" value="WD40_PAC1"/>
</dbReference>
<feature type="repeat" description="WD" evidence="3">
    <location>
        <begin position="523"/>
        <end position="564"/>
    </location>
</feature>
<dbReference type="PROSITE" id="PS50082">
    <property type="entry name" value="WD_REPEATS_2"/>
    <property type="match status" value="9"/>
</dbReference>
<feature type="repeat" description="WD" evidence="3">
    <location>
        <begin position="83"/>
        <end position="107"/>
    </location>
</feature>
<gene>
    <name evidence="4" type="ORF">CCMP2556_LOCUS34542</name>
</gene>
<feature type="repeat" description="WD" evidence="3">
    <location>
        <begin position="565"/>
        <end position="604"/>
    </location>
</feature>
<sequence length="761" mass="84079">MARVEVAYVSGVVFYESNCGTDHHDLRHSIGNLKRRLQPLCGVPAEEQHITLGPDVLEDWHLLCNLPADEGVLQLTLIRSLTRMVLSGGRDRKLMLWDLNRSDADQDLVGHTQAVRCLAVDWAGQRAMSGSVDRSLQLWDLVMCHCVLELRGHTDTVTCLSVHWESNIALSAGLDQTLLLWDLDVGEVMKELMDHASPTVCLEVDWIGRQALLIAADGAMRHWDLSQDRAEGCGRQDIQRMFVNWSNLQAITGCSDGEVLLWDLCPFQVLRSCVPPGSKTSCMSASPDLLEVALGSGSTLCLWSSQFERKPAIKALDAECLLVGLEVDWSGRSALTCGEDGQLKFWNLTVGQCLRVVGGPGPVATCMCVHWQSALAVTTENRSVKLWDLCRGRCLQSLELGCSSAVSVNWQKHQLIAAGEDSVLRLRETFRRGKCIGRLQGHMDTILCLTVNWAGSEALSGGSDRRLILWDLSEWKVRQTLRGHEDTIRCVEADWQGRRAISGSFDRSLVLWDLTSGEIVARLTGHIDWVCCSATAWHDGHCISGARDGTLRLWDLETASCTSLLTGHTGAVWAVALCFPDAFSGGQDGTIRRWCLTTGSCLQLLLAHQDAVRSLDVDWRSAHFLTGSFDSCLRMWPFNSTDPWCQIAFRLFYHSGAPSQVFQDYFQEFDGHRRGVTSCSVDWSCGLAVSGSEDCSIRLWDIYAEDDSSDLLLGSHEGAVLCISMGCGPSIAPCREGIQGLPAAHPWEEQVMKNMAGRVIF</sequence>
<keyword evidence="1 3" id="KW-0853">WD repeat</keyword>
<dbReference type="SMART" id="SM00320">
    <property type="entry name" value="WD40"/>
    <property type="match status" value="15"/>
</dbReference>
<dbReference type="SUPFAM" id="SSF50978">
    <property type="entry name" value="WD40 repeat-like"/>
    <property type="match status" value="3"/>
</dbReference>
<dbReference type="EMBL" id="CAXAMN010022485">
    <property type="protein sequence ID" value="CAK9070239.1"/>
    <property type="molecule type" value="Genomic_DNA"/>
</dbReference>
<dbReference type="PANTHER" id="PTHR22847:SF637">
    <property type="entry name" value="WD REPEAT DOMAIN 5B"/>
    <property type="match status" value="1"/>
</dbReference>
<evidence type="ECO:0008006" key="6">
    <source>
        <dbReference type="Google" id="ProtNLM"/>
    </source>
</evidence>
<feature type="repeat" description="WD" evidence="3">
    <location>
        <begin position="669"/>
        <end position="702"/>
    </location>
</feature>
<name>A0ABP0P5T3_9DINO</name>
<dbReference type="InterPro" id="IPR001680">
    <property type="entry name" value="WD40_rpt"/>
</dbReference>
<evidence type="ECO:0000256" key="3">
    <source>
        <dbReference type="PROSITE-ProRule" id="PRU00221"/>
    </source>
</evidence>
<evidence type="ECO:0000256" key="2">
    <source>
        <dbReference type="ARBA" id="ARBA00022737"/>
    </source>
</evidence>
<dbReference type="InterPro" id="IPR015943">
    <property type="entry name" value="WD40/YVTN_repeat-like_dom_sf"/>
</dbReference>
<dbReference type="PANTHER" id="PTHR22847">
    <property type="entry name" value="WD40 REPEAT PROTEIN"/>
    <property type="match status" value="1"/>
</dbReference>
<dbReference type="Pfam" id="PF00400">
    <property type="entry name" value="WD40"/>
    <property type="match status" value="8"/>
</dbReference>
<organism evidence="4 5">
    <name type="scientific">Durusdinium trenchii</name>
    <dbReference type="NCBI Taxonomy" id="1381693"/>
    <lineage>
        <taxon>Eukaryota</taxon>
        <taxon>Sar</taxon>
        <taxon>Alveolata</taxon>
        <taxon>Dinophyceae</taxon>
        <taxon>Suessiales</taxon>
        <taxon>Symbiodiniaceae</taxon>
        <taxon>Durusdinium</taxon>
    </lineage>
</organism>
<dbReference type="PRINTS" id="PR00320">
    <property type="entry name" value="GPROTEINBRPT"/>
</dbReference>
<comment type="caution">
    <text evidence="4">The sequence shown here is derived from an EMBL/GenBank/DDBJ whole genome shotgun (WGS) entry which is preliminary data.</text>
</comment>
<feature type="repeat" description="WD" evidence="3">
    <location>
        <begin position="605"/>
        <end position="636"/>
    </location>
</feature>
<dbReference type="InterPro" id="IPR019775">
    <property type="entry name" value="WD40_repeat_CS"/>
</dbReference>
<proteinExistence type="predicted"/>
<keyword evidence="2" id="KW-0677">Repeat</keyword>